<dbReference type="InterPro" id="IPR011761">
    <property type="entry name" value="ATP-grasp"/>
</dbReference>
<dbReference type="InterPro" id="IPR020559">
    <property type="entry name" value="PRibGlycinamide_synth_CS"/>
</dbReference>
<organism evidence="14 15">
    <name type="scientific">Candidatus Kerfeldbacteria bacterium RIFCSPLOWO2_01_FULL_48_11</name>
    <dbReference type="NCBI Taxonomy" id="1798543"/>
    <lineage>
        <taxon>Bacteria</taxon>
        <taxon>Candidatus Kerfeldiibacteriota</taxon>
    </lineage>
</organism>
<dbReference type="Pfam" id="PF01071">
    <property type="entry name" value="GARS_A"/>
    <property type="match status" value="1"/>
</dbReference>
<dbReference type="GO" id="GO:0004637">
    <property type="term" value="F:phosphoribosylamine-glycine ligase activity"/>
    <property type="evidence" value="ECO:0007669"/>
    <property type="project" value="UniProtKB-EC"/>
</dbReference>
<protein>
    <recommendedName>
        <fullName evidence="4">phosphoribosylamine--glycine ligase</fullName>
        <ecNumber evidence="4">6.3.4.13</ecNumber>
    </recommendedName>
    <alternativeName>
        <fullName evidence="10">Glycinamide ribonucleotide synthetase</fullName>
    </alternativeName>
    <alternativeName>
        <fullName evidence="11">Phosphoribosylglycinamide synthetase</fullName>
    </alternativeName>
</protein>
<comment type="similarity">
    <text evidence="9">Belongs to the GARS family.</text>
</comment>
<evidence type="ECO:0000259" key="13">
    <source>
        <dbReference type="PROSITE" id="PS50975"/>
    </source>
</evidence>
<dbReference type="SUPFAM" id="SSF56059">
    <property type="entry name" value="Glutathione synthetase ATP-binding domain-like"/>
    <property type="match status" value="1"/>
</dbReference>
<dbReference type="Pfam" id="PF02843">
    <property type="entry name" value="GARS_C"/>
    <property type="match status" value="1"/>
</dbReference>
<name>A0A1G2B6B1_9BACT</name>
<dbReference type="InterPro" id="IPR000115">
    <property type="entry name" value="PRibGlycinamide_synth"/>
</dbReference>
<dbReference type="InterPro" id="IPR013815">
    <property type="entry name" value="ATP_grasp_subdomain_1"/>
</dbReference>
<dbReference type="InterPro" id="IPR037123">
    <property type="entry name" value="PRibGlycinamide_synth_C_sf"/>
</dbReference>
<dbReference type="SMART" id="SM01209">
    <property type="entry name" value="GARS_A"/>
    <property type="match status" value="1"/>
</dbReference>
<evidence type="ECO:0000256" key="9">
    <source>
        <dbReference type="ARBA" id="ARBA00038345"/>
    </source>
</evidence>
<evidence type="ECO:0000313" key="15">
    <source>
        <dbReference type="Proteomes" id="UP000179164"/>
    </source>
</evidence>
<evidence type="ECO:0000256" key="2">
    <source>
        <dbReference type="ARBA" id="ARBA00001946"/>
    </source>
</evidence>
<dbReference type="Gene3D" id="3.30.470.20">
    <property type="entry name" value="ATP-grasp fold, B domain"/>
    <property type="match status" value="1"/>
</dbReference>
<reference evidence="14 15" key="1">
    <citation type="journal article" date="2016" name="Nat. Commun.">
        <title>Thousands of microbial genomes shed light on interconnected biogeochemical processes in an aquifer system.</title>
        <authorList>
            <person name="Anantharaman K."/>
            <person name="Brown C.T."/>
            <person name="Hug L.A."/>
            <person name="Sharon I."/>
            <person name="Castelle C.J."/>
            <person name="Probst A.J."/>
            <person name="Thomas B.C."/>
            <person name="Singh A."/>
            <person name="Wilkins M.J."/>
            <person name="Karaoz U."/>
            <person name="Brodie E.L."/>
            <person name="Williams K.H."/>
            <person name="Hubbard S.S."/>
            <person name="Banfield J.F."/>
        </authorList>
    </citation>
    <scope>NUCLEOTIDE SEQUENCE [LARGE SCALE GENOMIC DNA]</scope>
</reference>
<evidence type="ECO:0000256" key="12">
    <source>
        <dbReference type="PROSITE-ProRule" id="PRU00409"/>
    </source>
</evidence>
<evidence type="ECO:0000256" key="8">
    <source>
        <dbReference type="ARBA" id="ARBA00022840"/>
    </source>
</evidence>
<dbReference type="InterPro" id="IPR020562">
    <property type="entry name" value="PRibGlycinamide_synth_N"/>
</dbReference>
<comment type="cofactor">
    <cofactor evidence="2">
        <name>Mg(2+)</name>
        <dbReference type="ChEBI" id="CHEBI:18420"/>
    </cofactor>
</comment>
<dbReference type="EC" id="6.3.4.13" evidence="4"/>
<evidence type="ECO:0000256" key="7">
    <source>
        <dbReference type="ARBA" id="ARBA00022755"/>
    </source>
</evidence>
<dbReference type="SUPFAM" id="SSF52440">
    <property type="entry name" value="PreATP-grasp domain"/>
    <property type="match status" value="1"/>
</dbReference>
<keyword evidence="5 14" id="KW-0436">Ligase</keyword>
<dbReference type="PROSITE" id="PS50975">
    <property type="entry name" value="ATP_GRASP"/>
    <property type="match status" value="1"/>
</dbReference>
<keyword evidence="6 12" id="KW-0547">Nucleotide-binding</keyword>
<dbReference type="InterPro" id="IPR020560">
    <property type="entry name" value="PRibGlycinamide_synth_C-dom"/>
</dbReference>
<dbReference type="GO" id="GO:0046872">
    <property type="term" value="F:metal ion binding"/>
    <property type="evidence" value="ECO:0007669"/>
    <property type="project" value="InterPro"/>
</dbReference>
<comment type="cofactor">
    <cofactor evidence="1">
        <name>Mn(2+)</name>
        <dbReference type="ChEBI" id="CHEBI:29035"/>
    </cofactor>
</comment>
<dbReference type="PANTHER" id="PTHR43472">
    <property type="entry name" value="PHOSPHORIBOSYLAMINE--GLYCINE LIGASE"/>
    <property type="match status" value="1"/>
</dbReference>
<dbReference type="GO" id="GO:0009113">
    <property type="term" value="P:purine nucleobase biosynthetic process"/>
    <property type="evidence" value="ECO:0007669"/>
    <property type="project" value="InterPro"/>
</dbReference>
<dbReference type="Proteomes" id="UP000179164">
    <property type="component" value="Unassembled WGS sequence"/>
</dbReference>
<comment type="caution">
    <text evidence="14">The sequence shown here is derived from an EMBL/GenBank/DDBJ whole genome shotgun (WGS) entry which is preliminary data.</text>
</comment>
<dbReference type="Pfam" id="PF02844">
    <property type="entry name" value="GARS_N"/>
    <property type="match status" value="1"/>
</dbReference>
<dbReference type="InterPro" id="IPR020561">
    <property type="entry name" value="PRibGlycinamid_synth_ATP-grasp"/>
</dbReference>
<proteinExistence type="inferred from homology"/>
<sequence>MTILEVGSDARTHMLTRKLRSEGHSVICAPGNDGIFYEPGVVTADVKPEDHARLISLADMTKAVTIVLPEGPLVAGIGDEFRAVNRLFFGPSRAGAMLEGSKAYCCETLAKAGVPMGKFWIFDDPEDAIHFLEKITFPIVIKADGLCAGKGVRILWSLEEGIQAVTAFMVDKIFKESGARIIFQEFLNGYELSMFAIRDKNGFVLYTIFSQDHKPVNDGNKGPMTGGMGAFAPVSLASTELWQLVIDRIFTPTFEAVEDYEGILYAGLMVTDSGPKVLEYNCRFGDPETEVVLPLLKTNLGETIQAAAEGELERIGKLEWHDGACYYVGMTVEGYPDAPVTGDVISGLDDHGQLACPPDHDGEIWVLHAGTERVGGVWKTKGGRALGVGCKAQNHKFAFGGAYKGVERISWRGEHHRNDIGIHAAA</sequence>
<evidence type="ECO:0000256" key="5">
    <source>
        <dbReference type="ARBA" id="ARBA00022598"/>
    </source>
</evidence>
<dbReference type="SUPFAM" id="SSF51246">
    <property type="entry name" value="Rudiment single hybrid motif"/>
    <property type="match status" value="1"/>
</dbReference>
<dbReference type="Gene3D" id="3.90.600.10">
    <property type="entry name" value="Phosphoribosylglycinamide synthetase, C-terminal domain"/>
    <property type="match status" value="1"/>
</dbReference>
<dbReference type="Gene3D" id="3.40.50.20">
    <property type="match status" value="1"/>
</dbReference>
<evidence type="ECO:0000313" key="14">
    <source>
        <dbReference type="EMBL" id="OGY84701.1"/>
    </source>
</evidence>
<dbReference type="InterPro" id="IPR016185">
    <property type="entry name" value="PreATP-grasp_dom_sf"/>
</dbReference>
<feature type="domain" description="ATP-grasp" evidence="13">
    <location>
        <begin position="106"/>
        <end position="309"/>
    </location>
</feature>
<evidence type="ECO:0000256" key="4">
    <source>
        <dbReference type="ARBA" id="ARBA00013255"/>
    </source>
</evidence>
<dbReference type="PANTHER" id="PTHR43472:SF1">
    <property type="entry name" value="PHOSPHORIBOSYLAMINE--GLYCINE LIGASE, CHLOROPLASTIC"/>
    <property type="match status" value="1"/>
</dbReference>
<dbReference type="NCBIfam" id="TIGR00877">
    <property type="entry name" value="purD"/>
    <property type="match status" value="1"/>
</dbReference>
<comment type="pathway">
    <text evidence="3">Purine metabolism; IMP biosynthesis via de novo pathway; N(1)-(5-phospho-D-ribosyl)glycinamide from 5-phospho-alpha-D-ribose 1-diphosphate: step 2/2.</text>
</comment>
<evidence type="ECO:0000256" key="3">
    <source>
        <dbReference type="ARBA" id="ARBA00005174"/>
    </source>
</evidence>
<dbReference type="AlphaFoldDB" id="A0A1G2B6B1"/>
<keyword evidence="7" id="KW-0658">Purine biosynthesis</keyword>
<dbReference type="GO" id="GO:0006189">
    <property type="term" value="P:'de novo' IMP biosynthetic process"/>
    <property type="evidence" value="ECO:0007669"/>
    <property type="project" value="UniProtKB-UniPathway"/>
</dbReference>
<dbReference type="SMART" id="SM01210">
    <property type="entry name" value="GARS_C"/>
    <property type="match status" value="1"/>
</dbReference>
<dbReference type="PROSITE" id="PS00184">
    <property type="entry name" value="GARS"/>
    <property type="match status" value="1"/>
</dbReference>
<gene>
    <name evidence="14" type="ORF">A2898_01210</name>
</gene>
<dbReference type="EMBL" id="MHKE01000005">
    <property type="protein sequence ID" value="OGY84701.1"/>
    <property type="molecule type" value="Genomic_DNA"/>
</dbReference>
<dbReference type="GO" id="GO:0005524">
    <property type="term" value="F:ATP binding"/>
    <property type="evidence" value="ECO:0007669"/>
    <property type="project" value="UniProtKB-UniRule"/>
</dbReference>
<dbReference type="Gene3D" id="3.30.1490.20">
    <property type="entry name" value="ATP-grasp fold, A domain"/>
    <property type="match status" value="1"/>
</dbReference>
<accession>A0A1G2B6B1</accession>
<dbReference type="UniPathway" id="UPA00074">
    <property type="reaction ID" value="UER00125"/>
</dbReference>
<dbReference type="STRING" id="1798543.A2898_01210"/>
<evidence type="ECO:0000256" key="1">
    <source>
        <dbReference type="ARBA" id="ARBA00001936"/>
    </source>
</evidence>
<evidence type="ECO:0000256" key="10">
    <source>
        <dbReference type="ARBA" id="ARBA00042242"/>
    </source>
</evidence>
<dbReference type="InterPro" id="IPR011054">
    <property type="entry name" value="Rudment_hybrid_motif"/>
</dbReference>
<evidence type="ECO:0000256" key="6">
    <source>
        <dbReference type="ARBA" id="ARBA00022741"/>
    </source>
</evidence>
<keyword evidence="8 12" id="KW-0067">ATP-binding</keyword>
<evidence type="ECO:0000256" key="11">
    <source>
        <dbReference type="ARBA" id="ARBA00042864"/>
    </source>
</evidence>